<feature type="region of interest" description="Disordered" evidence="1">
    <location>
        <begin position="385"/>
        <end position="441"/>
    </location>
</feature>
<feature type="compositionally biased region" description="Polar residues" evidence="1">
    <location>
        <begin position="392"/>
        <end position="422"/>
    </location>
</feature>
<feature type="transmembrane region" description="Helical" evidence="2">
    <location>
        <begin position="36"/>
        <end position="57"/>
    </location>
</feature>
<name>A0A9N9X3R6_PHACE</name>
<keyword evidence="2" id="KW-1133">Transmembrane helix</keyword>
<feature type="region of interest" description="Disordered" evidence="1">
    <location>
        <begin position="231"/>
        <end position="254"/>
    </location>
</feature>
<keyword evidence="2" id="KW-0472">Membrane</keyword>
<accession>A0A9N9X3R6</accession>
<dbReference type="EMBL" id="OU896719">
    <property type="protein sequence ID" value="CAG9816352.1"/>
    <property type="molecule type" value="Genomic_DNA"/>
</dbReference>
<evidence type="ECO:0000313" key="4">
    <source>
        <dbReference type="Proteomes" id="UP001153737"/>
    </source>
</evidence>
<evidence type="ECO:0000256" key="2">
    <source>
        <dbReference type="SAM" id="Phobius"/>
    </source>
</evidence>
<feature type="transmembrane region" description="Helical" evidence="2">
    <location>
        <begin position="64"/>
        <end position="86"/>
    </location>
</feature>
<dbReference type="AlphaFoldDB" id="A0A9N9X3R6"/>
<evidence type="ECO:0000313" key="3">
    <source>
        <dbReference type="EMBL" id="CAG9816352.1"/>
    </source>
</evidence>
<feature type="region of interest" description="Disordered" evidence="1">
    <location>
        <begin position="454"/>
        <end position="480"/>
    </location>
</feature>
<protein>
    <submittedName>
        <fullName evidence="3">Uncharacterized protein</fullName>
    </submittedName>
</protein>
<keyword evidence="4" id="KW-1185">Reference proteome</keyword>
<keyword evidence="2" id="KW-0812">Transmembrane</keyword>
<feature type="transmembrane region" description="Helical" evidence="2">
    <location>
        <begin position="183"/>
        <end position="216"/>
    </location>
</feature>
<organism evidence="3 4">
    <name type="scientific">Phaedon cochleariae</name>
    <name type="common">Mustard beetle</name>
    <dbReference type="NCBI Taxonomy" id="80249"/>
    <lineage>
        <taxon>Eukaryota</taxon>
        <taxon>Metazoa</taxon>
        <taxon>Ecdysozoa</taxon>
        <taxon>Arthropoda</taxon>
        <taxon>Hexapoda</taxon>
        <taxon>Insecta</taxon>
        <taxon>Pterygota</taxon>
        <taxon>Neoptera</taxon>
        <taxon>Endopterygota</taxon>
        <taxon>Coleoptera</taxon>
        <taxon>Polyphaga</taxon>
        <taxon>Cucujiformia</taxon>
        <taxon>Chrysomeloidea</taxon>
        <taxon>Chrysomelidae</taxon>
        <taxon>Chrysomelinae</taxon>
        <taxon>Chrysomelini</taxon>
        <taxon>Phaedon</taxon>
    </lineage>
</organism>
<proteinExistence type="predicted"/>
<dbReference type="Proteomes" id="UP001153737">
    <property type="component" value="Chromosome 13"/>
</dbReference>
<reference evidence="3" key="2">
    <citation type="submission" date="2022-10" db="EMBL/GenBank/DDBJ databases">
        <authorList>
            <consortium name="ENA_rothamsted_submissions"/>
            <consortium name="culmorum"/>
            <person name="King R."/>
        </authorList>
    </citation>
    <scope>NUCLEOTIDE SEQUENCE</scope>
</reference>
<dbReference type="OrthoDB" id="272303at2759"/>
<gene>
    <name evidence="3" type="ORF">PHAECO_LOCUS3706</name>
</gene>
<evidence type="ECO:0000256" key="1">
    <source>
        <dbReference type="SAM" id="MobiDB-lite"/>
    </source>
</evidence>
<sequence length="507" mass="56001">MLNVGVGEAVAAEEAGRPARPRRQHGLQLPLHPLQLSGWLTLAILSGGAFLVLIPALPFFAQPAALAVLSVLLLLHLATHLASTLIDPAEKDLRERKPEPIEVRPRDRVRALPPVPDSDELRAHQTLQLVQQVRAPLRPPLQVAEPVRRRAQLRRLPDESLGLDLNSTVPSPTSSLPSSDAAFLAVVAALGLLAAITAGLLLHLCFFHIYISFLGLTTYEYIRNQRQNQLPTTLSKNGGAEERVAKSPTSRHRPINLRCGEERTRTTLFTCTVLEETFSNCNAEPTPTPPTTPQDCQMCVITSNSVAPETAQQKRVKERWNCCVSVPDSPDDPHSPTEPKWLLSLCRHKTKTKSIPVIDGRPHRTHGHWSSAKLRMLFRVIGNLGQTKRRPSQQSTTLPRSNQVVPNDQPSSEPIRSGQLPTRPSCPAQAPPHQRNRTGQCPFRPAAATTALRAQKAAVQKKKKERRPQTEDACAQPDQRKRIVQSGLSVPTKLYGVCECQHHELMP</sequence>
<reference evidence="3" key="1">
    <citation type="submission" date="2022-01" db="EMBL/GenBank/DDBJ databases">
        <authorList>
            <person name="King R."/>
        </authorList>
    </citation>
    <scope>NUCLEOTIDE SEQUENCE</scope>
</reference>